<evidence type="ECO:0000313" key="1">
    <source>
        <dbReference type="EMBL" id="KAF4719851.1"/>
    </source>
</evidence>
<accession>A0A7J6RHL7</accession>
<protein>
    <submittedName>
        <fullName evidence="1">Vacuolar protein</fullName>
    </submittedName>
</protein>
<sequence length="267" mass="28349">RVLTGLHKLATRRQRTDVELRASLGEISFCLVTHEGAHPLEVSAKSLAVTTSRSSMKAELAIGQATAKVANYTFINLSTGEDEGAGFTTTFSLADSPAVRIASRHGIDISLSSAIEEGLRTVSRACSVADAMGSMPKRRTRSRFLRFLPDTDIQLDSIGLNLYSSDGSSLRVVIDVDAKASKQGTAGESEQSEEGEASPTIINLTSAIKISSLTSATSTDVAPRRVLKNREGTLITVEGKVVSIPGEKISVLLDTVRFENALALSLA</sequence>
<feature type="non-terminal residue" evidence="1">
    <location>
        <position position="267"/>
    </location>
</feature>
<reference evidence="1 2" key="1">
    <citation type="submission" date="2020-04" db="EMBL/GenBank/DDBJ databases">
        <title>Perkinsus olseni comparative genomics.</title>
        <authorList>
            <person name="Bogema D.R."/>
        </authorList>
    </citation>
    <scope>NUCLEOTIDE SEQUENCE [LARGE SCALE GENOMIC DNA]</scope>
    <source>
        <strain evidence="1">ATCC PRA-205</strain>
    </source>
</reference>
<proteinExistence type="predicted"/>
<feature type="non-terminal residue" evidence="1">
    <location>
        <position position="1"/>
    </location>
</feature>
<dbReference type="AlphaFoldDB" id="A0A7J6RHL7"/>
<dbReference type="EMBL" id="JABANM010022284">
    <property type="protein sequence ID" value="KAF4719851.1"/>
    <property type="molecule type" value="Genomic_DNA"/>
</dbReference>
<comment type="caution">
    <text evidence="1">The sequence shown here is derived from an EMBL/GenBank/DDBJ whole genome shotgun (WGS) entry which is preliminary data.</text>
</comment>
<dbReference type="Proteomes" id="UP000574390">
    <property type="component" value="Unassembled WGS sequence"/>
</dbReference>
<organism evidence="1 2">
    <name type="scientific">Perkinsus olseni</name>
    <name type="common">Perkinsus atlanticus</name>
    <dbReference type="NCBI Taxonomy" id="32597"/>
    <lineage>
        <taxon>Eukaryota</taxon>
        <taxon>Sar</taxon>
        <taxon>Alveolata</taxon>
        <taxon>Perkinsozoa</taxon>
        <taxon>Perkinsea</taxon>
        <taxon>Perkinsida</taxon>
        <taxon>Perkinsidae</taxon>
        <taxon>Perkinsus</taxon>
    </lineage>
</organism>
<gene>
    <name evidence="1" type="primary">VPS13A_8</name>
    <name evidence="1" type="ORF">FOZ62_015210</name>
</gene>
<name>A0A7J6RHL7_PEROL</name>
<evidence type="ECO:0000313" key="2">
    <source>
        <dbReference type="Proteomes" id="UP000574390"/>
    </source>
</evidence>